<evidence type="ECO:0000256" key="3">
    <source>
        <dbReference type="ARBA" id="ARBA00007812"/>
    </source>
</evidence>
<evidence type="ECO:0000256" key="2">
    <source>
        <dbReference type="ARBA" id="ARBA00005025"/>
    </source>
</evidence>
<comment type="similarity">
    <text evidence="3">Belongs to the TPP enzyme family.</text>
</comment>
<dbReference type="InterPro" id="IPR012001">
    <property type="entry name" value="Thiamin_PyroP_enz_TPP-bd_dom"/>
</dbReference>
<evidence type="ECO:0000313" key="7">
    <source>
        <dbReference type="EMBL" id="AHI20996.1"/>
    </source>
</evidence>
<dbReference type="Pfam" id="PF02776">
    <property type="entry name" value="TPP_enzyme_N"/>
    <property type="match status" value="1"/>
</dbReference>
<feature type="domain" description="Thiamine pyrophosphate enzyme N-terminal TPP-binding" evidence="6">
    <location>
        <begin position="3"/>
        <end position="82"/>
    </location>
</feature>
<evidence type="ECO:0000313" key="8">
    <source>
        <dbReference type="Proteomes" id="UP000019226"/>
    </source>
</evidence>
<proteinExistence type="inferred from homology"/>
<dbReference type="EC" id="2.2.1.6" evidence="4"/>
<organism evidence="7 8">
    <name type="scientific">Corynebacterium casei LMG S-19264</name>
    <dbReference type="NCBI Taxonomy" id="1285583"/>
    <lineage>
        <taxon>Bacteria</taxon>
        <taxon>Bacillati</taxon>
        <taxon>Actinomycetota</taxon>
        <taxon>Actinomycetes</taxon>
        <taxon>Mycobacteriales</taxon>
        <taxon>Corynebacteriaceae</taxon>
        <taxon>Corynebacterium</taxon>
    </lineage>
</organism>
<evidence type="ECO:0000256" key="1">
    <source>
        <dbReference type="ARBA" id="ARBA00004974"/>
    </source>
</evidence>
<dbReference type="EMBL" id="CP004350">
    <property type="protein sequence ID" value="AHI20996.1"/>
    <property type="molecule type" value="Genomic_DNA"/>
</dbReference>
<dbReference type="InterPro" id="IPR029061">
    <property type="entry name" value="THDP-binding"/>
</dbReference>
<dbReference type="RefSeq" id="WP_225868404.1">
    <property type="nucleotide sequence ID" value="NZ_CP004350.1"/>
</dbReference>
<dbReference type="Proteomes" id="UP000019226">
    <property type="component" value="Chromosome"/>
</dbReference>
<dbReference type="CDD" id="cd07035">
    <property type="entry name" value="TPP_PYR_POX_like"/>
    <property type="match status" value="1"/>
</dbReference>
<keyword evidence="8" id="KW-1185">Reference proteome</keyword>
<name>A0ABN4CFS7_9CORY</name>
<keyword evidence="5" id="KW-0028">Amino-acid biosynthesis</keyword>
<dbReference type="SUPFAM" id="SSF52518">
    <property type="entry name" value="Thiamin diphosphate-binding fold (THDP-binding)"/>
    <property type="match status" value="1"/>
</dbReference>
<evidence type="ECO:0000256" key="5">
    <source>
        <dbReference type="ARBA" id="ARBA00023304"/>
    </source>
</evidence>
<reference evidence="8" key="1">
    <citation type="submission" date="2013-02" db="EMBL/GenBank/DDBJ databases">
        <title>The complete genome sequence of Corynebacterium casei LMG S-19264 (=DSM 44701).</title>
        <authorList>
            <person name="Ruckert C."/>
            <person name="Albersmeier A."/>
            <person name="Kalinowski J."/>
        </authorList>
    </citation>
    <scope>NUCLEOTIDE SEQUENCE [LARGE SCALE GENOMIC DNA]</scope>
    <source>
        <strain evidence="8">LMG S-19264</strain>
    </source>
</reference>
<accession>A0ABN4CFS7</accession>
<dbReference type="PANTHER" id="PTHR18968">
    <property type="entry name" value="THIAMINE PYROPHOSPHATE ENZYMES"/>
    <property type="match status" value="1"/>
</dbReference>
<keyword evidence="5" id="KW-0100">Branched-chain amino acid biosynthesis</keyword>
<dbReference type="Gene3D" id="3.40.50.970">
    <property type="match status" value="1"/>
</dbReference>
<protein>
    <recommendedName>
        <fullName evidence="4">acetolactate synthase</fullName>
        <ecNumber evidence="4">2.2.1.6</ecNumber>
    </recommendedName>
</protein>
<evidence type="ECO:0000256" key="4">
    <source>
        <dbReference type="ARBA" id="ARBA00013145"/>
    </source>
</evidence>
<dbReference type="PANTHER" id="PTHR18968:SF13">
    <property type="entry name" value="ACETOLACTATE SYNTHASE CATALYTIC SUBUNIT, MITOCHONDRIAL"/>
    <property type="match status" value="1"/>
</dbReference>
<sequence>MHSVSEAIARILAPRVDKYFGIMGNGNAWFIDALERLNIGIIPVRHEVGTVAAADAYHRVTNEIAVATTTYGPGFTNTITALV</sequence>
<comment type="pathway">
    <text evidence="2">Amino-acid biosynthesis; L-valine biosynthesis; L-valine from pyruvate: step 1/4.</text>
</comment>
<evidence type="ECO:0000259" key="6">
    <source>
        <dbReference type="Pfam" id="PF02776"/>
    </source>
</evidence>
<dbReference type="GeneID" id="82879091"/>
<comment type="pathway">
    <text evidence="1">Amino-acid biosynthesis; L-isoleucine biosynthesis; L-isoleucine from 2-oxobutanoate: step 1/4.</text>
</comment>
<dbReference type="InterPro" id="IPR045229">
    <property type="entry name" value="TPP_enz"/>
</dbReference>
<gene>
    <name evidence="7" type="ORF">CCASEI_12230</name>
</gene>